<dbReference type="PROSITE" id="PS00460">
    <property type="entry name" value="GLUTATHIONE_PEROXID_1"/>
    <property type="match status" value="1"/>
</dbReference>
<keyword evidence="3" id="KW-1185">Reference proteome</keyword>
<sequence>MKKLFLGLFLTGTFALCAAQSISFDKTTLEYGNIAQNSNGERMFTITNKGNKPLILTNVKASCGCTTPQWSKDPILPGKSTQLKVGYDTKLTGSFKKLIEVYSNDPENQRSVVWITGNILSSQSKN</sequence>
<dbReference type="Proteomes" id="UP000553459">
    <property type="component" value="Unassembled WGS sequence"/>
</dbReference>
<dbReference type="Gene3D" id="2.60.40.10">
    <property type="entry name" value="Immunoglobulins"/>
    <property type="match status" value="1"/>
</dbReference>
<dbReference type="PANTHER" id="PTHR37833:SF1">
    <property type="entry name" value="SIGNAL PEPTIDE PROTEIN"/>
    <property type="match status" value="1"/>
</dbReference>
<reference evidence="2 3" key="1">
    <citation type="submission" date="2019-11" db="EMBL/GenBank/DDBJ databases">
        <title>Characterization of Elizabethkingia argenteiflava sp. nov., isolated from inner surface of Soybean Pods.</title>
        <authorList>
            <person name="Mo S."/>
        </authorList>
    </citation>
    <scope>NUCLEOTIDE SEQUENCE [LARGE SCALE GENOMIC DNA]</scope>
    <source>
        <strain evidence="2 3">YB22</strain>
    </source>
</reference>
<dbReference type="InterPro" id="IPR011467">
    <property type="entry name" value="DUF1573"/>
</dbReference>
<evidence type="ECO:0000313" key="3">
    <source>
        <dbReference type="Proteomes" id="UP000553459"/>
    </source>
</evidence>
<dbReference type="RefSeq" id="WP_166519598.1">
    <property type="nucleotide sequence ID" value="NZ_JAAABJ010000519.1"/>
</dbReference>
<comment type="caution">
    <text evidence="2">The sequence shown here is derived from an EMBL/GenBank/DDBJ whole genome shotgun (WGS) entry which is preliminary data.</text>
</comment>
<dbReference type="PANTHER" id="PTHR37833">
    <property type="entry name" value="LIPOPROTEIN-RELATED"/>
    <property type="match status" value="1"/>
</dbReference>
<feature type="signal peptide" evidence="1">
    <location>
        <begin position="1"/>
        <end position="18"/>
    </location>
</feature>
<feature type="chain" id="PRO_5032604000" evidence="1">
    <location>
        <begin position="19"/>
        <end position="126"/>
    </location>
</feature>
<protein>
    <submittedName>
        <fullName evidence="2">DUF1573 domain-containing protein</fullName>
    </submittedName>
</protein>
<accession>A0A845PUI7</accession>
<proteinExistence type="predicted"/>
<organism evidence="2 3">
    <name type="scientific">Elizabethkingia argenteiflava</name>
    <dbReference type="NCBI Taxonomy" id="2681556"/>
    <lineage>
        <taxon>Bacteria</taxon>
        <taxon>Pseudomonadati</taxon>
        <taxon>Bacteroidota</taxon>
        <taxon>Flavobacteriia</taxon>
        <taxon>Flavobacteriales</taxon>
        <taxon>Weeksellaceae</taxon>
        <taxon>Elizabethkingia</taxon>
    </lineage>
</organism>
<dbReference type="InterPro" id="IPR013783">
    <property type="entry name" value="Ig-like_fold"/>
</dbReference>
<dbReference type="Pfam" id="PF07610">
    <property type="entry name" value="DUF1573"/>
    <property type="match status" value="1"/>
</dbReference>
<evidence type="ECO:0000256" key="1">
    <source>
        <dbReference type="SAM" id="SignalP"/>
    </source>
</evidence>
<name>A0A845PUI7_9FLAO</name>
<evidence type="ECO:0000313" key="2">
    <source>
        <dbReference type="EMBL" id="NAW51315.1"/>
    </source>
</evidence>
<keyword evidence="1" id="KW-0732">Signal</keyword>
<dbReference type="InterPro" id="IPR029759">
    <property type="entry name" value="GPX_AS"/>
</dbReference>
<dbReference type="AlphaFoldDB" id="A0A845PUI7"/>
<dbReference type="EMBL" id="JAAABJ010000519">
    <property type="protein sequence ID" value="NAW51315.1"/>
    <property type="molecule type" value="Genomic_DNA"/>
</dbReference>
<gene>
    <name evidence="2" type="ORF">GNY06_07960</name>
</gene>